<proteinExistence type="predicted"/>
<dbReference type="PRINTS" id="PR00081">
    <property type="entry name" value="GDHRDH"/>
</dbReference>
<dbReference type="Pfam" id="PF00106">
    <property type="entry name" value="adh_short"/>
    <property type="match status" value="1"/>
</dbReference>
<keyword evidence="3" id="KW-1185">Reference proteome</keyword>
<organism evidence="2 3">
    <name type="scientific">Haematococcus lacustris</name>
    <name type="common">Green alga</name>
    <name type="synonym">Haematococcus pluvialis</name>
    <dbReference type="NCBI Taxonomy" id="44745"/>
    <lineage>
        <taxon>Eukaryota</taxon>
        <taxon>Viridiplantae</taxon>
        <taxon>Chlorophyta</taxon>
        <taxon>core chlorophytes</taxon>
        <taxon>Chlorophyceae</taxon>
        <taxon>CS clade</taxon>
        <taxon>Chlamydomonadales</taxon>
        <taxon>Haematococcaceae</taxon>
        <taxon>Haematococcus</taxon>
    </lineage>
</organism>
<evidence type="ECO:0000313" key="3">
    <source>
        <dbReference type="Proteomes" id="UP000485058"/>
    </source>
</evidence>
<protein>
    <submittedName>
        <fullName evidence="2">Uncharacterized protein</fullName>
    </submittedName>
</protein>
<accession>A0A699ZZI6</accession>
<dbReference type="SUPFAM" id="SSF51735">
    <property type="entry name" value="NAD(P)-binding Rossmann-fold domains"/>
    <property type="match status" value="1"/>
</dbReference>
<dbReference type="Proteomes" id="UP000485058">
    <property type="component" value="Unassembled WGS sequence"/>
</dbReference>
<evidence type="ECO:0000256" key="1">
    <source>
        <dbReference type="ARBA" id="ARBA00023002"/>
    </source>
</evidence>
<gene>
    <name evidence="2" type="ORF">HaLaN_21580</name>
</gene>
<reference evidence="2 3" key="1">
    <citation type="submission" date="2020-02" db="EMBL/GenBank/DDBJ databases">
        <title>Draft genome sequence of Haematococcus lacustris strain NIES-144.</title>
        <authorList>
            <person name="Morimoto D."/>
            <person name="Nakagawa S."/>
            <person name="Yoshida T."/>
            <person name="Sawayama S."/>
        </authorList>
    </citation>
    <scope>NUCLEOTIDE SEQUENCE [LARGE SCALE GENOMIC DNA]</scope>
    <source>
        <strain evidence="2 3">NIES-144</strain>
    </source>
</reference>
<dbReference type="InterPro" id="IPR002347">
    <property type="entry name" value="SDR_fam"/>
</dbReference>
<dbReference type="GO" id="GO:0016491">
    <property type="term" value="F:oxidoreductase activity"/>
    <property type="evidence" value="ECO:0007669"/>
    <property type="project" value="UniProtKB-KW"/>
</dbReference>
<evidence type="ECO:0000313" key="2">
    <source>
        <dbReference type="EMBL" id="GFH23888.1"/>
    </source>
</evidence>
<dbReference type="PROSITE" id="PS00061">
    <property type="entry name" value="ADH_SHORT"/>
    <property type="match status" value="1"/>
</dbReference>
<dbReference type="PANTHER" id="PTHR43157:SF31">
    <property type="entry name" value="PHOSPHATIDYLINOSITOL-GLYCAN BIOSYNTHESIS CLASS F PROTEIN"/>
    <property type="match status" value="1"/>
</dbReference>
<name>A0A699ZZI6_HAELA</name>
<keyword evidence="1" id="KW-0560">Oxidoreductase</keyword>
<dbReference type="AlphaFoldDB" id="A0A699ZZI6"/>
<dbReference type="EMBL" id="BLLF01002388">
    <property type="protein sequence ID" value="GFH23888.1"/>
    <property type="molecule type" value="Genomic_DNA"/>
</dbReference>
<dbReference type="InterPro" id="IPR036291">
    <property type="entry name" value="NAD(P)-bd_dom_sf"/>
</dbReference>
<sequence length="322" mass="35752">MDWFQEKAAQIEKYLSEDLLTGWSPANVPNLTGKVALVTGANSGMGYATALKLAENGAEVGSHGKALKLHQLQCDMKSLQNVVQLAEEFKKQSQKLDILVNMAGVFYPGPLDKTKEGIEQTLGINFFAPALLCLLLLDRLKATHGSRIVNMGSAAEAAGKLQWDNLKGELYKDSGLTPYGTSKLYLTTWSKELSVRLPDVDVFTVHPGLVATPLHSKSDWKYPLNAIVKVFAPYLGQGWKRGAISTIYAATEPSLTGRRWGYFCPNLFMTYHNVERTPFNHRIIYNEHTGWRLFEETGRILAAAIGKDKMPAMPQSPFKPDY</sequence>
<dbReference type="PANTHER" id="PTHR43157">
    <property type="entry name" value="PHOSPHATIDYLINOSITOL-GLYCAN BIOSYNTHESIS CLASS F PROTEIN-RELATED"/>
    <property type="match status" value="1"/>
</dbReference>
<dbReference type="InterPro" id="IPR020904">
    <property type="entry name" value="Sc_DH/Rdtase_CS"/>
</dbReference>
<dbReference type="Gene3D" id="3.40.50.720">
    <property type="entry name" value="NAD(P)-binding Rossmann-like Domain"/>
    <property type="match status" value="1"/>
</dbReference>
<comment type="caution">
    <text evidence="2">The sequence shown here is derived from an EMBL/GenBank/DDBJ whole genome shotgun (WGS) entry which is preliminary data.</text>
</comment>